<dbReference type="Proteomes" id="UP000694408">
    <property type="component" value="Unplaced"/>
</dbReference>
<feature type="signal peptide" evidence="2">
    <location>
        <begin position="1"/>
        <end position="16"/>
    </location>
</feature>
<keyword evidence="1" id="KW-0812">Transmembrane</keyword>
<evidence type="ECO:0000256" key="1">
    <source>
        <dbReference type="SAM" id="Phobius"/>
    </source>
</evidence>
<keyword evidence="4" id="KW-1185">Reference proteome</keyword>
<protein>
    <submittedName>
        <fullName evidence="3">Synaptophysin like 1</fullName>
    </submittedName>
</protein>
<feature type="transmembrane region" description="Helical" evidence="1">
    <location>
        <begin position="79"/>
        <end position="101"/>
    </location>
</feature>
<evidence type="ECO:0000256" key="2">
    <source>
        <dbReference type="SAM" id="SignalP"/>
    </source>
</evidence>
<sequence length="227" mass="24464">MYQFLQVFAIFVFATCGGFRGETALLVSCEGVVNKTVTAAFSYPFRLNTAVFSAPDPKGCGGTWTDVCLAGDFSSSAQFFVALAALVFVYCVTALVVYIGYNHVYQHNNKFPLTVFGLLNMILWAGNIWLIYKDTNLHSEKGDRCHLDVKGCETVGSSPPHGHRVPAACLFSLLPRTEQHSKLGPCCADLAACPTTNSWGAVGNLTPGNCLKTVPRASKKAPLLSKS</sequence>
<dbReference type="AlphaFoldDB" id="A0A8C5J905"/>
<reference evidence="3" key="2">
    <citation type="submission" date="2025-09" db="UniProtKB">
        <authorList>
            <consortium name="Ensembl"/>
        </authorList>
    </citation>
    <scope>IDENTIFICATION</scope>
</reference>
<evidence type="ECO:0000313" key="3">
    <source>
        <dbReference type="Ensembl" id="ENSJHYP00000014706.1"/>
    </source>
</evidence>
<keyword evidence="2" id="KW-0732">Signal</keyword>
<keyword evidence="1" id="KW-0472">Membrane</keyword>
<dbReference type="PANTHER" id="PTHR10306:SF9">
    <property type="entry name" value="SYNAPTOPHYSIN-LIKE PROTEIN 1"/>
    <property type="match status" value="1"/>
</dbReference>
<name>A0A8C5J905_JUNHY</name>
<accession>A0A8C5J905</accession>
<organism evidence="3 4">
    <name type="scientific">Junco hyemalis</name>
    <name type="common">Dark-eyed junco</name>
    <dbReference type="NCBI Taxonomy" id="40217"/>
    <lineage>
        <taxon>Eukaryota</taxon>
        <taxon>Metazoa</taxon>
        <taxon>Chordata</taxon>
        <taxon>Craniata</taxon>
        <taxon>Vertebrata</taxon>
        <taxon>Euteleostomi</taxon>
        <taxon>Archelosauria</taxon>
        <taxon>Archosauria</taxon>
        <taxon>Dinosauria</taxon>
        <taxon>Saurischia</taxon>
        <taxon>Theropoda</taxon>
        <taxon>Coelurosauria</taxon>
        <taxon>Aves</taxon>
        <taxon>Neognathae</taxon>
        <taxon>Neoaves</taxon>
        <taxon>Telluraves</taxon>
        <taxon>Australaves</taxon>
        <taxon>Passeriformes</taxon>
        <taxon>Passerellidae</taxon>
        <taxon>Junco</taxon>
    </lineage>
</organism>
<dbReference type="GO" id="GO:0030672">
    <property type="term" value="C:synaptic vesicle membrane"/>
    <property type="evidence" value="ECO:0007669"/>
    <property type="project" value="TreeGrafter"/>
</dbReference>
<reference evidence="3" key="1">
    <citation type="submission" date="2025-08" db="UniProtKB">
        <authorList>
            <consortium name="Ensembl"/>
        </authorList>
    </citation>
    <scope>IDENTIFICATION</scope>
</reference>
<feature type="transmembrane region" description="Helical" evidence="1">
    <location>
        <begin position="113"/>
        <end position="132"/>
    </location>
</feature>
<dbReference type="PRINTS" id="PR00220">
    <property type="entry name" value="SYNAPTOPHYSN"/>
</dbReference>
<dbReference type="InterPro" id="IPR001285">
    <property type="entry name" value="Synaptophysin/porin"/>
</dbReference>
<dbReference type="Ensembl" id="ENSJHYT00000017773.1">
    <property type="protein sequence ID" value="ENSJHYP00000014706.1"/>
    <property type="gene ID" value="ENSJHYG00000011372.1"/>
</dbReference>
<evidence type="ECO:0000313" key="4">
    <source>
        <dbReference type="Proteomes" id="UP000694408"/>
    </source>
</evidence>
<proteinExistence type="predicted"/>
<feature type="chain" id="PRO_5034195167" evidence="2">
    <location>
        <begin position="17"/>
        <end position="227"/>
    </location>
</feature>
<dbReference type="PANTHER" id="PTHR10306">
    <property type="entry name" value="SYNAPTOPHYSIN"/>
    <property type="match status" value="1"/>
</dbReference>
<keyword evidence="1" id="KW-1133">Transmembrane helix</keyword>